<feature type="transmembrane region" description="Helical" evidence="1">
    <location>
        <begin position="161"/>
        <end position="179"/>
    </location>
</feature>
<dbReference type="CDD" id="cd06257">
    <property type="entry name" value="DnaJ"/>
    <property type="match status" value="1"/>
</dbReference>
<accession>A0A7K3WQA4</accession>
<comment type="caution">
    <text evidence="3">The sequence shown here is derived from an EMBL/GenBank/DDBJ whole genome shotgun (WGS) entry which is preliminary data.</text>
</comment>
<protein>
    <submittedName>
        <fullName evidence="3">J domain-containing protein</fullName>
    </submittedName>
</protein>
<evidence type="ECO:0000313" key="3">
    <source>
        <dbReference type="EMBL" id="NEN23668.1"/>
    </source>
</evidence>
<dbReference type="EMBL" id="JAAGVY010000013">
    <property type="protein sequence ID" value="NEN23668.1"/>
    <property type="molecule type" value="Genomic_DNA"/>
</dbReference>
<dbReference type="Proteomes" id="UP000486602">
    <property type="component" value="Unassembled WGS sequence"/>
</dbReference>
<feature type="domain" description="J" evidence="2">
    <location>
        <begin position="6"/>
        <end position="72"/>
    </location>
</feature>
<dbReference type="InterPro" id="IPR050817">
    <property type="entry name" value="DjlA_DnaK_co-chaperone"/>
</dbReference>
<name>A0A7K3WQA4_9FLAO</name>
<dbReference type="AlphaFoldDB" id="A0A7K3WQA4"/>
<dbReference type="InterPro" id="IPR036869">
    <property type="entry name" value="J_dom_sf"/>
</dbReference>
<dbReference type="Gene3D" id="1.10.287.110">
    <property type="entry name" value="DnaJ domain"/>
    <property type="match status" value="1"/>
</dbReference>
<dbReference type="SMART" id="SM00271">
    <property type="entry name" value="DnaJ"/>
    <property type="match status" value="1"/>
</dbReference>
<feature type="transmembrane region" description="Helical" evidence="1">
    <location>
        <begin position="113"/>
        <end position="141"/>
    </location>
</feature>
<proteinExistence type="predicted"/>
<dbReference type="SUPFAM" id="SSF46565">
    <property type="entry name" value="Chaperone J-domain"/>
    <property type="match status" value="1"/>
</dbReference>
<dbReference type="PANTHER" id="PTHR24074">
    <property type="entry name" value="CO-CHAPERONE PROTEIN DJLA"/>
    <property type="match status" value="1"/>
</dbReference>
<sequence>MKIFEKYYRILELPTDSTDVDIKAAYRRLAKLYHPDKSGNQTSRHKFIDVNEAYEVLMNRDAYVRDAVIRYQKRKEAREILQRKYGRDYAAGARERAMGNADLRFREFEKSPIYRTALVINSAANYVFVGIGVVMILSPFVGYYREVVYGRPDGKEAEFHIFPIFLGILFLYGLWYFLIKNKDS</sequence>
<dbReference type="InterPro" id="IPR001623">
    <property type="entry name" value="DnaJ_domain"/>
</dbReference>
<organism evidence="3 4">
    <name type="scientific">Cryomorpha ignava</name>
    <dbReference type="NCBI Taxonomy" id="101383"/>
    <lineage>
        <taxon>Bacteria</taxon>
        <taxon>Pseudomonadati</taxon>
        <taxon>Bacteroidota</taxon>
        <taxon>Flavobacteriia</taxon>
        <taxon>Flavobacteriales</taxon>
        <taxon>Cryomorphaceae</taxon>
        <taxon>Cryomorpha</taxon>
    </lineage>
</organism>
<keyword evidence="1" id="KW-0812">Transmembrane</keyword>
<reference evidence="3 4" key="1">
    <citation type="submission" date="2020-02" db="EMBL/GenBank/DDBJ databases">
        <title>Out from the shadows clarifying the taxonomy of the family Cryomorphaceae and related taxa by utilizing the GTDB taxonomic framework.</title>
        <authorList>
            <person name="Bowman J.P."/>
        </authorList>
    </citation>
    <scope>NUCLEOTIDE SEQUENCE [LARGE SCALE GENOMIC DNA]</scope>
    <source>
        <strain evidence="3 4">QSSC 1-22</strain>
    </source>
</reference>
<keyword evidence="4" id="KW-1185">Reference proteome</keyword>
<evidence type="ECO:0000313" key="4">
    <source>
        <dbReference type="Proteomes" id="UP000486602"/>
    </source>
</evidence>
<keyword evidence="1" id="KW-1133">Transmembrane helix</keyword>
<dbReference type="PRINTS" id="PR00625">
    <property type="entry name" value="JDOMAIN"/>
</dbReference>
<dbReference type="Pfam" id="PF00226">
    <property type="entry name" value="DnaJ"/>
    <property type="match status" value="1"/>
</dbReference>
<evidence type="ECO:0000259" key="2">
    <source>
        <dbReference type="PROSITE" id="PS50076"/>
    </source>
</evidence>
<dbReference type="RefSeq" id="WP_163285062.1">
    <property type="nucleotide sequence ID" value="NZ_JAAGVY010000013.1"/>
</dbReference>
<keyword evidence="1" id="KW-0472">Membrane</keyword>
<dbReference type="PROSITE" id="PS50076">
    <property type="entry name" value="DNAJ_2"/>
    <property type="match status" value="1"/>
</dbReference>
<gene>
    <name evidence="3" type="ORF">G3O08_09155</name>
</gene>
<evidence type="ECO:0000256" key="1">
    <source>
        <dbReference type="SAM" id="Phobius"/>
    </source>
</evidence>